<evidence type="ECO:0000313" key="2">
    <source>
        <dbReference type="Proteomes" id="UP001159405"/>
    </source>
</evidence>
<protein>
    <submittedName>
        <fullName evidence="1">Uncharacterized protein</fullName>
    </submittedName>
</protein>
<dbReference type="PANTHER" id="PTHR47018">
    <property type="entry name" value="CXC DOMAIN-CONTAINING PROTEIN-RELATED"/>
    <property type="match status" value="1"/>
</dbReference>
<keyword evidence="2" id="KW-1185">Reference proteome</keyword>
<reference evidence="1 2" key="1">
    <citation type="submission" date="2022-05" db="EMBL/GenBank/DDBJ databases">
        <authorList>
            <consortium name="Genoscope - CEA"/>
            <person name="William W."/>
        </authorList>
    </citation>
    <scope>NUCLEOTIDE SEQUENCE [LARGE SCALE GENOMIC DNA]</scope>
</reference>
<evidence type="ECO:0000313" key="1">
    <source>
        <dbReference type="EMBL" id="CAH3138061.1"/>
    </source>
</evidence>
<dbReference type="EMBL" id="CALNXK010000060">
    <property type="protein sequence ID" value="CAH3138061.1"/>
    <property type="molecule type" value="Genomic_DNA"/>
</dbReference>
<gene>
    <name evidence="1" type="ORF">PLOB_00039934</name>
</gene>
<sequence length="277" mass="31179">MFQFPFPNKPGECRRPVTVPPSVSGKHVQLPEIYTTLPAVAMAKSNTVISTRLLKKEEIEKGDAIASTAYHASKKTPTHGLPALSSHKFTFDQPLFALAKLVQWQFPATPGEGQYVAMLGGLYTEMALWNVPGDLLEGSGWTSALSEAEVTSAQSMLNAAHLTRTRHAHQATLLTLHILQREAFLSCHGSEHEETAEAWRLQMIAKSPTFMFWDLILRYETPILIFVQAHREKNFPLYVNVLDHVNYARSLPVHIREMKSLPRPIKEVFEIQGNWVI</sequence>
<accession>A0ABN8P8Q7</accession>
<comment type="caution">
    <text evidence="1">The sequence shown here is derived from an EMBL/GenBank/DDBJ whole genome shotgun (WGS) entry which is preliminary data.</text>
</comment>
<organism evidence="1 2">
    <name type="scientific">Porites lobata</name>
    <dbReference type="NCBI Taxonomy" id="104759"/>
    <lineage>
        <taxon>Eukaryota</taxon>
        <taxon>Metazoa</taxon>
        <taxon>Cnidaria</taxon>
        <taxon>Anthozoa</taxon>
        <taxon>Hexacorallia</taxon>
        <taxon>Scleractinia</taxon>
        <taxon>Fungiina</taxon>
        <taxon>Poritidae</taxon>
        <taxon>Porites</taxon>
    </lineage>
</organism>
<name>A0ABN8P8Q7_9CNID</name>
<dbReference type="PANTHER" id="PTHR47018:SF2">
    <property type="entry name" value="TESMIN_TSO1-LIKE CXC DOMAIN-CONTAINING PROTEIN"/>
    <property type="match status" value="1"/>
</dbReference>
<proteinExistence type="predicted"/>
<dbReference type="Proteomes" id="UP001159405">
    <property type="component" value="Unassembled WGS sequence"/>
</dbReference>